<feature type="compositionally biased region" description="Low complexity" evidence="1">
    <location>
        <begin position="36"/>
        <end position="48"/>
    </location>
</feature>
<feature type="region of interest" description="Disordered" evidence="1">
    <location>
        <begin position="332"/>
        <end position="372"/>
    </location>
</feature>
<sequence>MNKRPEDGAFTKTRKRLSVTTWATPIFVARTSTGASSVTSETENESTSPQTVPDISTNTSGSTENIISATTGTIPVTNWTFTNTTATTDSVSMPKPFVYRNDELWGDDEDRERRQQRFSLIYLDDFVQMGEHDYRRRYGLRVIQGRPWLLRGAGQGPLALFERGEALYTPLFTVMLIPSNLDDPNEGHEFFRGDPLDLNGNLQLDMHADNIAEILRERFLQMQNFTINDQATVDAIQRLRISMPSQDSYNWIFLIIIIATMHPHPNDPPVVRFHPGRLSISRAARMLVGPRGIVHGWAGKMPNIMNALQKHGSISSFMWSHECTIDAETDGGSSFDSDSVGYENESWKSGPRGVARGRPPVTGMSSLSDTSSVITSDNDVIHGLNMAGNPDDVEGCFKLKRFKGYMKRSAVERRERRAMRRARRATRNNYDWQRRLNDPAYDMEARRAEVLSAEALRNESRAQEMLNAERKTERVLHWCQSQQAILAGMDSQLAPNEEQIDYRLKDLKQSLYEEVSHTWALFYGDQMAAQTTPEEIDQMVFYCWMTPIRWIRQTGPNSGYQSFKYCNKIMKQTFECL</sequence>
<accession>A0A2S2NUE9</accession>
<evidence type="ECO:0000256" key="1">
    <source>
        <dbReference type="SAM" id="MobiDB-lite"/>
    </source>
</evidence>
<reference evidence="2" key="1">
    <citation type="submission" date="2018-04" db="EMBL/GenBank/DDBJ databases">
        <title>Transcriptome of Schizaphis graminum biotype I.</title>
        <authorList>
            <person name="Scully E.D."/>
            <person name="Geib S.M."/>
            <person name="Palmer N.A."/>
            <person name="Koch K."/>
            <person name="Bradshaw J."/>
            <person name="Heng-Moss T."/>
            <person name="Sarath G."/>
        </authorList>
    </citation>
    <scope>NUCLEOTIDE SEQUENCE</scope>
</reference>
<gene>
    <name evidence="2" type="ORF">g.171028</name>
</gene>
<dbReference type="EMBL" id="GGMR01008069">
    <property type="protein sequence ID" value="MBY20688.1"/>
    <property type="molecule type" value="Transcribed_RNA"/>
</dbReference>
<dbReference type="AlphaFoldDB" id="A0A2S2NUE9"/>
<feature type="region of interest" description="Disordered" evidence="1">
    <location>
        <begin position="32"/>
        <end position="60"/>
    </location>
</feature>
<protein>
    <submittedName>
        <fullName evidence="2">Uncharacterized protein</fullName>
    </submittedName>
</protein>
<feature type="compositionally biased region" description="Polar residues" evidence="1">
    <location>
        <begin position="49"/>
        <end position="60"/>
    </location>
</feature>
<organism evidence="2">
    <name type="scientific">Schizaphis graminum</name>
    <name type="common">Green bug aphid</name>
    <dbReference type="NCBI Taxonomy" id="13262"/>
    <lineage>
        <taxon>Eukaryota</taxon>
        <taxon>Metazoa</taxon>
        <taxon>Ecdysozoa</taxon>
        <taxon>Arthropoda</taxon>
        <taxon>Hexapoda</taxon>
        <taxon>Insecta</taxon>
        <taxon>Pterygota</taxon>
        <taxon>Neoptera</taxon>
        <taxon>Paraneoptera</taxon>
        <taxon>Hemiptera</taxon>
        <taxon>Sternorrhyncha</taxon>
        <taxon>Aphidomorpha</taxon>
        <taxon>Aphidoidea</taxon>
        <taxon>Aphididae</taxon>
        <taxon>Aphidini</taxon>
        <taxon>Schizaphis</taxon>
    </lineage>
</organism>
<name>A0A2S2NUE9_SCHGA</name>
<proteinExistence type="predicted"/>
<feature type="compositionally biased region" description="Low complexity" evidence="1">
    <location>
        <begin position="332"/>
        <end position="341"/>
    </location>
</feature>
<evidence type="ECO:0000313" key="2">
    <source>
        <dbReference type="EMBL" id="MBY20688.1"/>
    </source>
</evidence>